<evidence type="ECO:0000256" key="1">
    <source>
        <dbReference type="ARBA" id="ARBA00009479"/>
    </source>
</evidence>
<name>A0A1F6W869_9BACT</name>
<dbReference type="Pfam" id="PF09285">
    <property type="entry name" value="Elong-fact-P_C"/>
    <property type="match status" value="1"/>
</dbReference>
<dbReference type="PANTHER" id="PTHR30053:SF12">
    <property type="entry name" value="ELONGATION FACTOR P (EF-P) FAMILY PROTEIN"/>
    <property type="match status" value="1"/>
</dbReference>
<dbReference type="InterPro" id="IPR013185">
    <property type="entry name" value="Transl_elong_KOW-like"/>
</dbReference>
<dbReference type="InterPro" id="IPR014722">
    <property type="entry name" value="Rib_uL2_dom2"/>
</dbReference>
<dbReference type="GO" id="GO:0003746">
    <property type="term" value="F:translation elongation factor activity"/>
    <property type="evidence" value="ECO:0007669"/>
    <property type="project" value="TreeGrafter"/>
</dbReference>
<evidence type="ECO:0000259" key="2">
    <source>
        <dbReference type="SMART" id="SM00841"/>
    </source>
</evidence>
<dbReference type="AlphaFoldDB" id="A0A1F6W869"/>
<dbReference type="STRING" id="1801754.A3D42_02695"/>
<dbReference type="CDD" id="cd05794">
    <property type="entry name" value="S1_EF-P_repeat_2"/>
    <property type="match status" value="1"/>
</dbReference>
<dbReference type="InterPro" id="IPR008991">
    <property type="entry name" value="Translation_prot_SH3-like_sf"/>
</dbReference>
<dbReference type="SUPFAM" id="SSF50104">
    <property type="entry name" value="Translation proteins SH3-like domain"/>
    <property type="match status" value="1"/>
</dbReference>
<dbReference type="Gene3D" id="2.30.30.30">
    <property type="match status" value="1"/>
</dbReference>
<dbReference type="EMBL" id="MFUE01000002">
    <property type="protein sequence ID" value="OGI78103.1"/>
    <property type="molecule type" value="Genomic_DNA"/>
</dbReference>
<dbReference type="GO" id="GO:0043043">
    <property type="term" value="P:peptide biosynthetic process"/>
    <property type="evidence" value="ECO:0007669"/>
    <property type="project" value="InterPro"/>
</dbReference>
<comment type="similarity">
    <text evidence="1">Belongs to the elongation factor P family.</text>
</comment>
<dbReference type="InterPro" id="IPR020599">
    <property type="entry name" value="Transl_elong_fac_P/YeiP"/>
</dbReference>
<dbReference type="InterPro" id="IPR012340">
    <property type="entry name" value="NA-bd_OB-fold"/>
</dbReference>
<gene>
    <name evidence="3" type="ORF">A3D42_02695</name>
</gene>
<reference evidence="3 4" key="1">
    <citation type="journal article" date="2016" name="Nat. Commun.">
        <title>Thousands of microbial genomes shed light on interconnected biogeochemical processes in an aquifer system.</title>
        <authorList>
            <person name="Anantharaman K."/>
            <person name="Brown C.T."/>
            <person name="Hug L.A."/>
            <person name="Sharon I."/>
            <person name="Castelle C.J."/>
            <person name="Probst A.J."/>
            <person name="Thomas B.C."/>
            <person name="Singh A."/>
            <person name="Wilkins M.J."/>
            <person name="Karaoz U."/>
            <person name="Brodie E.L."/>
            <person name="Williams K.H."/>
            <person name="Hubbard S.S."/>
            <person name="Banfield J.F."/>
        </authorList>
    </citation>
    <scope>NUCLEOTIDE SEQUENCE [LARGE SCALE GENOMIC DNA]</scope>
</reference>
<proteinExistence type="inferred from homology"/>
<dbReference type="GO" id="GO:0005829">
    <property type="term" value="C:cytosol"/>
    <property type="evidence" value="ECO:0007669"/>
    <property type="project" value="UniProtKB-ARBA"/>
</dbReference>
<accession>A0A1F6W869</accession>
<dbReference type="Pfam" id="PF08207">
    <property type="entry name" value="EFP_N"/>
    <property type="match status" value="1"/>
</dbReference>
<dbReference type="SUPFAM" id="SSF50249">
    <property type="entry name" value="Nucleic acid-binding proteins"/>
    <property type="match status" value="1"/>
</dbReference>
<dbReference type="SMART" id="SM00841">
    <property type="entry name" value="Elong-fact-P_C"/>
    <property type="match status" value="1"/>
</dbReference>
<dbReference type="PIRSF" id="PIRSF005901">
    <property type="entry name" value="EF-P"/>
    <property type="match status" value="1"/>
</dbReference>
<evidence type="ECO:0000313" key="4">
    <source>
        <dbReference type="Proteomes" id="UP000177777"/>
    </source>
</evidence>
<feature type="domain" description="Elongation factor P C-terminal" evidence="2">
    <location>
        <begin position="130"/>
        <end position="185"/>
    </location>
</feature>
<dbReference type="PANTHER" id="PTHR30053">
    <property type="entry name" value="ELONGATION FACTOR P"/>
    <property type="match status" value="1"/>
</dbReference>
<organism evidence="3 4">
    <name type="scientific">Candidatus Nomurabacteria bacterium RIFCSPHIGHO2_02_FULL_41_18</name>
    <dbReference type="NCBI Taxonomy" id="1801754"/>
    <lineage>
        <taxon>Bacteria</taxon>
        <taxon>Candidatus Nomuraibacteriota</taxon>
    </lineage>
</organism>
<dbReference type="FunFam" id="2.40.50.140:FF:000004">
    <property type="entry name" value="Elongation factor P"/>
    <property type="match status" value="1"/>
</dbReference>
<dbReference type="NCBIfam" id="NF001810">
    <property type="entry name" value="PRK00529.1"/>
    <property type="match status" value="1"/>
</dbReference>
<sequence length="189" mass="21649">MLSYSELKPGTTFIVDGEPYQVLEYNFLRMQQRKPVAQTKIKNLKTGKIVQRMFHQNESFPEANIEKQKAVFLYTHRGEYWFHKPGNPKERFMLKEAIVGEAGHFLVPNTEIMTDVFEGEIINIEIPIKMDFKVKEAPPGIKGDSATGGAKEIIIETGYKLNAPLFINEGDIIRINTQTGAYVERVEKR</sequence>
<dbReference type="Proteomes" id="UP000177777">
    <property type="component" value="Unassembled WGS sequence"/>
</dbReference>
<dbReference type="Gene3D" id="2.40.50.140">
    <property type="entry name" value="Nucleic acid-binding proteins"/>
    <property type="match status" value="2"/>
</dbReference>
<dbReference type="InterPro" id="IPR015365">
    <property type="entry name" value="Elong-fact-P_C"/>
</dbReference>
<protein>
    <recommendedName>
        <fullName evidence="2">Elongation factor P C-terminal domain-containing protein</fullName>
    </recommendedName>
</protein>
<comment type="caution">
    <text evidence="3">The sequence shown here is derived from an EMBL/GenBank/DDBJ whole genome shotgun (WGS) entry which is preliminary data.</text>
</comment>
<evidence type="ECO:0000313" key="3">
    <source>
        <dbReference type="EMBL" id="OGI78103.1"/>
    </source>
</evidence>